<reference evidence="2 3" key="1">
    <citation type="submission" date="2022-10" db="EMBL/GenBank/DDBJ databases">
        <title>Defluviimonas sp. nov., isolated from ocean surface sediments.</title>
        <authorList>
            <person name="He W."/>
            <person name="Wang L."/>
            <person name="Zhang D.-F."/>
        </authorList>
    </citation>
    <scope>NUCLEOTIDE SEQUENCE [LARGE SCALE GENOMIC DNA]</scope>
    <source>
        <strain evidence="2 3">WL0024</strain>
    </source>
</reference>
<dbReference type="EMBL" id="JAOVQO010000030">
    <property type="protein sequence ID" value="MCU9850442.1"/>
    <property type="molecule type" value="Genomic_DNA"/>
</dbReference>
<evidence type="ECO:0000256" key="1">
    <source>
        <dbReference type="ARBA" id="ARBA00023125"/>
    </source>
</evidence>
<sequence length="150" mass="16087">MRLTAFTDYGLRALMRMASEPDRAFSTAELADFFAVSRHHLTKIMATLATQGIVVTRRGAGGGAMLARPAPEIRLGDVVRILEQGQALVECFAPEGGNCTIRGCCRLRVRLRAAEEAFLAALNRSTLADCALPPDSVPALSEASGRGWPD</sequence>
<dbReference type="Gene3D" id="1.10.10.10">
    <property type="entry name" value="Winged helix-like DNA-binding domain superfamily/Winged helix DNA-binding domain"/>
    <property type="match status" value="1"/>
</dbReference>
<evidence type="ECO:0000313" key="2">
    <source>
        <dbReference type="EMBL" id="MCU9850442.1"/>
    </source>
</evidence>
<dbReference type="PROSITE" id="PS51197">
    <property type="entry name" value="HTH_RRF2_2"/>
    <property type="match status" value="1"/>
</dbReference>
<dbReference type="RefSeq" id="WP_263340558.1">
    <property type="nucleotide sequence ID" value="NZ_JAOVQO010000030.1"/>
</dbReference>
<dbReference type="InterPro" id="IPR036390">
    <property type="entry name" value="WH_DNA-bd_sf"/>
</dbReference>
<gene>
    <name evidence="2" type="ORF">OEZ60_20875</name>
</gene>
<keyword evidence="3" id="KW-1185">Reference proteome</keyword>
<keyword evidence="1" id="KW-0238">DNA-binding</keyword>
<name>A0ABT2X919_9RHOB</name>
<protein>
    <submittedName>
        <fullName evidence="2">Rrf2 family transcriptional regulator</fullName>
    </submittedName>
</protein>
<dbReference type="InterPro" id="IPR036388">
    <property type="entry name" value="WH-like_DNA-bd_sf"/>
</dbReference>
<accession>A0ABT2X919</accession>
<dbReference type="Pfam" id="PF02082">
    <property type="entry name" value="Rrf2"/>
    <property type="match status" value="1"/>
</dbReference>
<dbReference type="PANTHER" id="PTHR33221">
    <property type="entry name" value="WINGED HELIX-TURN-HELIX TRANSCRIPTIONAL REGULATOR, RRF2 FAMILY"/>
    <property type="match status" value="1"/>
</dbReference>
<organism evidence="2 3">
    <name type="scientific">Albidovulum salinarum</name>
    <dbReference type="NCBI Taxonomy" id="2984153"/>
    <lineage>
        <taxon>Bacteria</taxon>
        <taxon>Pseudomonadati</taxon>
        <taxon>Pseudomonadota</taxon>
        <taxon>Alphaproteobacteria</taxon>
        <taxon>Rhodobacterales</taxon>
        <taxon>Paracoccaceae</taxon>
        <taxon>Albidovulum</taxon>
    </lineage>
</organism>
<dbReference type="InterPro" id="IPR000944">
    <property type="entry name" value="Tscrpt_reg_Rrf2"/>
</dbReference>
<dbReference type="Proteomes" id="UP001209535">
    <property type="component" value="Unassembled WGS sequence"/>
</dbReference>
<dbReference type="SUPFAM" id="SSF46785">
    <property type="entry name" value="Winged helix' DNA-binding domain"/>
    <property type="match status" value="1"/>
</dbReference>
<dbReference type="NCBIfam" id="TIGR00738">
    <property type="entry name" value="rrf2_super"/>
    <property type="match status" value="1"/>
</dbReference>
<evidence type="ECO:0000313" key="3">
    <source>
        <dbReference type="Proteomes" id="UP001209535"/>
    </source>
</evidence>
<dbReference type="PANTHER" id="PTHR33221:SF4">
    <property type="entry name" value="HTH-TYPE TRANSCRIPTIONAL REPRESSOR NSRR"/>
    <property type="match status" value="1"/>
</dbReference>
<proteinExistence type="predicted"/>
<comment type="caution">
    <text evidence="2">The sequence shown here is derived from an EMBL/GenBank/DDBJ whole genome shotgun (WGS) entry which is preliminary data.</text>
</comment>